<dbReference type="OrthoDB" id="1683293at2"/>
<protein>
    <recommendedName>
        <fullName evidence="5">Zinc-ribbon domain-containing protein</fullName>
    </recommendedName>
</protein>
<keyword evidence="2" id="KW-1133">Transmembrane helix</keyword>
<reference evidence="3 4" key="1">
    <citation type="submission" date="2018-06" db="EMBL/GenBank/DDBJ databases">
        <authorList>
            <person name="Strepis N."/>
        </authorList>
    </citation>
    <scope>NUCLEOTIDE SEQUENCE [LARGE SCALE GENOMIC DNA]</scope>
    <source>
        <strain evidence="3">LUCI</strain>
    </source>
</reference>
<feature type="region of interest" description="Disordered" evidence="1">
    <location>
        <begin position="40"/>
        <end position="60"/>
    </location>
</feature>
<evidence type="ECO:0000313" key="4">
    <source>
        <dbReference type="Proteomes" id="UP000277811"/>
    </source>
</evidence>
<proteinExistence type="predicted"/>
<evidence type="ECO:0000256" key="2">
    <source>
        <dbReference type="SAM" id="Phobius"/>
    </source>
</evidence>
<name>A0A498R7D4_9FIRM</name>
<dbReference type="AlphaFoldDB" id="A0A498R7D4"/>
<evidence type="ECO:0000256" key="1">
    <source>
        <dbReference type="SAM" id="MobiDB-lite"/>
    </source>
</evidence>
<dbReference type="Proteomes" id="UP000277811">
    <property type="component" value="Unassembled WGS sequence"/>
</dbReference>
<keyword evidence="2" id="KW-0472">Membrane</keyword>
<feature type="transmembrane region" description="Helical" evidence="2">
    <location>
        <begin position="83"/>
        <end position="114"/>
    </location>
</feature>
<evidence type="ECO:0000313" key="3">
    <source>
        <dbReference type="EMBL" id="VBB08666.1"/>
    </source>
</evidence>
<sequence>MRCYYCGAEKDTIEEQCPHCGRKETEVQILSREEREGFQGVTIEGEPDPGSNGYQEDNNSGGNRIYVRHIQFGSNRTGFWTRLLIGAILAGIILIALPLAVFLAVAGSLIWFLFRRR</sequence>
<keyword evidence="4" id="KW-1185">Reference proteome</keyword>
<dbReference type="RefSeq" id="WP_122629532.1">
    <property type="nucleotide sequence ID" value="NZ_UPPP01000094.1"/>
</dbReference>
<dbReference type="EMBL" id="UPPP01000094">
    <property type="protein sequence ID" value="VBB08666.1"/>
    <property type="molecule type" value="Genomic_DNA"/>
</dbReference>
<organism evidence="3 4">
    <name type="scientific">Lucifera butyrica</name>
    <dbReference type="NCBI Taxonomy" id="1351585"/>
    <lineage>
        <taxon>Bacteria</taxon>
        <taxon>Bacillati</taxon>
        <taxon>Bacillota</taxon>
        <taxon>Negativicutes</taxon>
        <taxon>Veillonellales</taxon>
        <taxon>Veillonellaceae</taxon>
        <taxon>Lucifera</taxon>
    </lineage>
</organism>
<evidence type="ECO:0008006" key="5">
    <source>
        <dbReference type="Google" id="ProtNLM"/>
    </source>
</evidence>
<accession>A0A498R7D4</accession>
<gene>
    <name evidence="3" type="ORF">LUCI_3944</name>
</gene>
<keyword evidence="2" id="KW-0812">Transmembrane</keyword>